<dbReference type="PANTHER" id="PTHR46018">
    <property type="entry name" value="ZINC PHOSPHODIESTERASE ELAC PROTEIN 1"/>
    <property type="match status" value="1"/>
</dbReference>
<dbReference type="Pfam" id="PF12706">
    <property type="entry name" value="Lactamase_B_2"/>
    <property type="match status" value="1"/>
</dbReference>
<dbReference type="GO" id="GO:0042781">
    <property type="term" value="F:3'-tRNA processing endoribonuclease activity"/>
    <property type="evidence" value="ECO:0007669"/>
    <property type="project" value="TreeGrafter"/>
</dbReference>
<reference evidence="3" key="2">
    <citation type="submission" date="2020-09" db="EMBL/GenBank/DDBJ databases">
        <authorList>
            <person name="Sun Q."/>
            <person name="Zhou Y."/>
        </authorList>
    </citation>
    <scope>NUCLEOTIDE SEQUENCE</scope>
    <source>
        <strain evidence="3">CGMCC 1.12777</strain>
    </source>
</reference>
<evidence type="ECO:0000256" key="1">
    <source>
        <dbReference type="ARBA" id="ARBA00022833"/>
    </source>
</evidence>
<feature type="domain" description="Metallo-beta-lactamase" evidence="2">
    <location>
        <begin position="18"/>
        <end position="211"/>
    </location>
</feature>
<dbReference type="EMBL" id="BMFV01000039">
    <property type="protein sequence ID" value="GGH87432.1"/>
    <property type="molecule type" value="Genomic_DNA"/>
</dbReference>
<keyword evidence="4" id="KW-1185">Reference proteome</keyword>
<protein>
    <recommendedName>
        <fullName evidence="2">Metallo-beta-lactamase domain-containing protein</fullName>
    </recommendedName>
</protein>
<name>A0A8J2ZYV6_9BACL</name>
<accession>A0A8J2ZYV6</accession>
<reference evidence="3" key="1">
    <citation type="journal article" date="2014" name="Int. J. Syst. Evol. Microbiol.">
        <title>Complete genome sequence of Corynebacterium casei LMG S-19264T (=DSM 44701T), isolated from a smear-ripened cheese.</title>
        <authorList>
            <consortium name="US DOE Joint Genome Institute (JGI-PGF)"/>
            <person name="Walter F."/>
            <person name="Albersmeier A."/>
            <person name="Kalinowski J."/>
            <person name="Ruckert C."/>
        </authorList>
    </citation>
    <scope>NUCLEOTIDE SEQUENCE</scope>
    <source>
        <strain evidence="3">CGMCC 1.12777</strain>
    </source>
</reference>
<dbReference type="Gene3D" id="3.60.15.10">
    <property type="entry name" value="Ribonuclease Z/Hydroxyacylglutathione hydrolase-like"/>
    <property type="match status" value="1"/>
</dbReference>
<gene>
    <name evidence="3" type="primary">yhfI</name>
    <name evidence="3" type="ORF">GCM10007096_37440</name>
</gene>
<keyword evidence="1" id="KW-0862">Zinc</keyword>
<evidence type="ECO:0000259" key="2">
    <source>
        <dbReference type="SMART" id="SM00849"/>
    </source>
</evidence>
<dbReference type="PANTHER" id="PTHR46018:SF4">
    <property type="entry name" value="METALLO-HYDROLASE YHFI-RELATED"/>
    <property type="match status" value="1"/>
</dbReference>
<organism evidence="3 4">
    <name type="scientific">Pullulanibacillus pueri</name>
    <dbReference type="NCBI Taxonomy" id="1437324"/>
    <lineage>
        <taxon>Bacteria</taxon>
        <taxon>Bacillati</taxon>
        <taxon>Bacillota</taxon>
        <taxon>Bacilli</taxon>
        <taxon>Bacillales</taxon>
        <taxon>Sporolactobacillaceae</taxon>
        <taxon>Pullulanibacillus</taxon>
    </lineage>
</organism>
<dbReference type="CDD" id="cd07716">
    <property type="entry name" value="RNaseZ_short-form-like_MBL-fold"/>
    <property type="match status" value="1"/>
</dbReference>
<dbReference type="AlphaFoldDB" id="A0A8J2ZYV6"/>
<evidence type="ECO:0000313" key="4">
    <source>
        <dbReference type="Proteomes" id="UP000656813"/>
    </source>
</evidence>
<dbReference type="Proteomes" id="UP000656813">
    <property type="component" value="Unassembled WGS sequence"/>
</dbReference>
<dbReference type="InterPro" id="IPR001279">
    <property type="entry name" value="Metallo-B-lactamas"/>
</dbReference>
<sequence>MKWTVVGFWGGHPEVGEATSAYLLEEDGFKVLVDCGSGVLAQLPKYTSIASLDAVVLSHYHHDHIADVGPLQFAKHIEKYIGTPKGSLPIYAHQMEPDKFRSLTFDDATHGVPYNMGESIDIGPFTFTFMQTAHPVPCAAMRITSGKQTICFTADTSFIPELVPFAKDVDLLVAECSLYKDIDGEPMGHMNTLDVGRLASEARAKELLLTHLPHYGEHADLIEQTCSIYKGKLSLAKSGWNWEG</sequence>
<dbReference type="InterPro" id="IPR036866">
    <property type="entry name" value="RibonucZ/Hydroxyglut_hydro"/>
</dbReference>
<evidence type="ECO:0000313" key="3">
    <source>
        <dbReference type="EMBL" id="GGH87432.1"/>
    </source>
</evidence>
<proteinExistence type="predicted"/>
<dbReference type="SMART" id="SM00849">
    <property type="entry name" value="Lactamase_B"/>
    <property type="match status" value="1"/>
</dbReference>
<dbReference type="SUPFAM" id="SSF56281">
    <property type="entry name" value="Metallo-hydrolase/oxidoreductase"/>
    <property type="match status" value="1"/>
</dbReference>
<comment type="caution">
    <text evidence="3">The sequence shown here is derived from an EMBL/GenBank/DDBJ whole genome shotgun (WGS) entry which is preliminary data.</text>
</comment>
<dbReference type="RefSeq" id="WP_188498905.1">
    <property type="nucleotide sequence ID" value="NZ_BMFV01000039.1"/>
</dbReference>